<dbReference type="Proteomes" id="UP000249829">
    <property type="component" value="Unassembled WGS sequence"/>
</dbReference>
<name>A0A2V5GV50_ASPV1</name>
<keyword evidence="2" id="KW-1185">Reference proteome</keyword>
<gene>
    <name evidence="1" type="ORF">BO99DRAFT_454271</name>
</gene>
<reference evidence="1 2" key="1">
    <citation type="submission" date="2018-02" db="EMBL/GenBank/DDBJ databases">
        <title>The genomes of Aspergillus section Nigri reveals drivers in fungal speciation.</title>
        <authorList>
            <consortium name="DOE Joint Genome Institute"/>
            <person name="Vesth T.C."/>
            <person name="Nybo J."/>
            <person name="Theobald S."/>
            <person name="Brandl J."/>
            <person name="Frisvad J.C."/>
            <person name="Nielsen K.F."/>
            <person name="Lyhne E.K."/>
            <person name="Kogle M.E."/>
            <person name="Kuo A."/>
            <person name="Riley R."/>
            <person name="Clum A."/>
            <person name="Nolan M."/>
            <person name="Lipzen A."/>
            <person name="Salamov A."/>
            <person name="Henrissat B."/>
            <person name="Wiebenga A."/>
            <person name="De vries R.P."/>
            <person name="Grigoriev I.V."/>
            <person name="Mortensen U.H."/>
            <person name="Andersen M.R."/>
            <person name="Baker S.E."/>
        </authorList>
    </citation>
    <scope>NUCLEOTIDE SEQUENCE [LARGE SCALE GENOMIC DNA]</scope>
    <source>
        <strain evidence="1 2">CBS 115571</strain>
    </source>
</reference>
<sequence length="133" mass="14907">MSITPGVLVHTTTGCGKQGFPSAQPYLSHTPGANPLCCMFLRTRFIPFYWSDKADAALLYLPLLSPLLAPPLHPRLKRAQPVHFSYLQFSFWSDLVMYYCTGYCMQVSAEIQVGDAERNPQKGRGKTQVPKKI</sequence>
<feature type="non-terminal residue" evidence="1">
    <location>
        <position position="133"/>
    </location>
</feature>
<organism evidence="1 2">
    <name type="scientific">Aspergillus violaceofuscus (strain CBS 115571)</name>
    <dbReference type="NCBI Taxonomy" id="1450538"/>
    <lineage>
        <taxon>Eukaryota</taxon>
        <taxon>Fungi</taxon>
        <taxon>Dikarya</taxon>
        <taxon>Ascomycota</taxon>
        <taxon>Pezizomycotina</taxon>
        <taxon>Eurotiomycetes</taxon>
        <taxon>Eurotiomycetidae</taxon>
        <taxon>Eurotiales</taxon>
        <taxon>Aspergillaceae</taxon>
        <taxon>Aspergillus</taxon>
    </lineage>
</organism>
<dbReference type="EMBL" id="KZ825271">
    <property type="protein sequence ID" value="PYI12982.1"/>
    <property type="molecule type" value="Genomic_DNA"/>
</dbReference>
<accession>A0A2V5GV50</accession>
<evidence type="ECO:0000313" key="1">
    <source>
        <dbReference type="EMBL" id="PYI12982.1"/>
    </source>
</evidence>
<protein>
    <submittedName>
        <fullName evidence="1">Uncharacterized protein</fullName>
    </submittedName>
</protein>
<evidence type="ECO:0000313" key="2">
    <source>
        <dbReference type="Proteomes" id="UP000249829"/>
    </source>
</evidence>
<dbReference type="AlphaFoldDB" id="A0A2V5GV50"/>
<proteinExistence type="predicted"/>